<dbReference type="InterPro" id="IPR037883">
    <property type="entry name" value="Knr4/Smi1-like_sf"/>
</dbReference>
<reference evidence="2" key="5">
    <citation type="submission" date="2025-09" db="UniProtKB">
        <authorList>
            <consortium name="Ensembl"/>
        </authorList>
    </citation>
    <scope>IDENTIFICATION</scope>
</reference>
<dbReference type="Proteomes" id="UP000472240">
    <property type="component" value="Chromosome 19"/>
</dbReference>
<sequence>MWESGPSAALQTLFPLSESSPGVTEVTIVEKAPAERHMISSWEQKNNCVLPEDVKNFYLMTNGFHMTWSVKLDEHTIPLGNMAINSITKLTQLNQSSMYSLPNAPTLADLEDDAEEGKQSFSQKLLSSHWPEQSQKVTLSCKGI</sequence>
<dbReference type="Ensembl" id="ENSRFET00010014099.1">
    <property type="protein sequence ID" value="ENSRFEP00010012886.1"/>
    <property type="gene ID" value="ENSRFEG00010008479.1"/>
</dbReference>
<name>A0A671EHU7_RHIFE</name>
<dbReference type="PANTHER" id="PTHR31854:SF2">
    <property type="entry name" value="TUBULIN POLYGLUTAMYLASE COMPLEX SUBUNIT 2"/>
    <property type="match status" value="1"/>
</dbReference>
<organism evidence="2 3">
    <name type="scientific">Rhinolophus ferrumequinum</name>
    <name type="common">Greater horseshoe bat</name>
    <dbReference type="NCBI Taxonomy" id="59479"/>
    <lineage>
        <taxon>Eukaryota</taxon>
        <taxon>Metazoa</taxon>
        <taxon>Chordata</taxon>
        <taxon>Craniata</taxon>
        <taxon>Vertebrata</taxon>
        <taxon>Euteleostomi</taxon>
        <taxon>Mammalia</taxon>
        <taxon>Eutheria</taxon>
        <taxon>Laurasiatheria</taxon>
        <taxon>Chiroptera</taxon>
        <taxon>Yinpterochiroptera</taxon>
        <taxon>Rhinolophoidea</taxon>
        <taxon>Rhinolophidae</taxon>
        <taxon>Rhinolophinae</taxon>
        <taxon>Rhinolophus</taxon>
    </lineage>
</organism>
<dbReference type="AlphaFoldDB" id="A0A671EHU7"/>
<dbReference type="SUPFAM" id="SSF160631">
    <property type="entry name" value="SMI1/KNR4-like"/>
    <property type="match status" value="1"/>
</dbReference>
<dbReference type="GeneTree" id="ENSGT00390000018344"/>
<evidence type="ECO:0000259" key="1">
    <source>
        <dbReference type="SMART" id="SM00860"/>
    </source>
</evidence>
<dbReference type="SMART" id="SM00860">
    <property type="entry name" value="SMI1_KNR4"/>
    <property type="match status" value="1"/>
</dbReference>
<accession>A0A671EHU7</accession>
<dbReference type="PANTHER" id="PTHR31854">
    <property type="entry name" value="TUBULIN POLYGLUTAMYLASE COMPLEX SUBUNIT 2"/>
    <property type="match status" value="1"/>
</dbReference>
<dbReference type="InterPro" id="IPR039231">
    <property type="entry name" value="TPGS2"/>
</dbReference>
<feature type="domain" description="Knr4/Smi1-like" evidence="1">
    <location>
        <begin position="33"/>
        <end position="127"/>
    </location>
</feature>
<dbReference type="Gene3D" id="3.40.1580.10">
    <property type="entry name" value="SMI1/KNR4-like"/>
    <property type="match status" value="1"/>
</dbReference>
<reference evidence="2 3" key="2">
    <citation type="journal article" date="2018" name="Annu Rev Anim Biosci">
        <title>Bat Biology, Genomes, and the Bat1K Project: To Generate Chromosome-Level Genomes for All Living Bat Species.</title>
        <authorList>
            <person name="Teeling E.C."/>
            <person name="Vernes S.C."/>
            <person name="Davalos L.M."/>
            <person name="Ray D.A."/>
            <person name="Gilbert M.T.P."/>
            <person name="Myers E."/>
        </authorList>
    </citation>
    <scope>NUCLEOTIDE SEQUENCE</scope>
</reference>
<reference evidence="3" key="3">
    <citation type="submission" date="2018-12" db="EMBL/GenBank/DDBJ databases">
        <title>G10K-VGP greater horseshoe bat female genome, primary haplotype.</title>
        <authorList>
            <person name="Teeling E."/>
            <person name="Myers G."/>
            <person name="Vernes S."/>
            <person name="Pippel M."/>
            <person name="Winkler S."/>
            <person name="Fedrigo O."/>
            <person name="Rhie A."/>
            <person name="Koren S."/>
            <person name="Phillippy A."/>
            <person name="Lewin H."/>
            <person name="Damas J."/>
            <person name="Howe K."/>
            <person name="Mountcastle J."/>
            <person name="Jarvis E.D."/>
        </authorList>
    </citation>
    <scope>NUCLEOTIDE SEQUENCE [LARGE SCALE GENOMIC DNA]</scope>
</reference>
<protein>
    <submittedName>
        <fullName evidence="2">Tubulin polyglutamylase complex subunit 2</fullName>
    </submittedName>
</protein>
<proteinExistence type="predicted"/>
<gene>
    <name evidence="2" type="primary">TPGS2</name>
</gene>
<evidence type="ECO:0000313" key="2">
    <source>
        <dbReference type="Ensembl" id="ENSRFEP00010012886.1"/>
    </source>
</evidence>
<evidence type="ECO:0000313" key="3">
    <source>
        <dbReference type="Proteomes" id="UP000472240"/>
    </source>
</evidence>
<keyword evidence="3" id="KW-1185">Reference proteome</keyword>
<reference evidence="2 3" key="1">
    <citation type="journal article" date="2015" name="Annu Rev Anim Biosci">
        <title>The Genome 10K Project: a way forward.</title>
        <authorList>
            <person name="Koepfli K.P."/>
            <person name="Paten B."/>
            <person name="O'Brien S.J."/>
            <person name="Koepfli K.P."/>
            <person name="Paten B."/>
            <person name="Antunes A."/>
            <person name="Belov K."/>
            <person name="Bustamante C."/>
            <person name="Castoe T.A."/>
            <person name="Clawson H."/>
            <person name="Crawford A.J."/>
            <person name="Diekhans M."/>
            <person name="Distel D."/>
            <person name="Durbin R."/>
            <person name="Earl D."/>
            <person name="Fujita M.K."/>
            <person name="Gamble T."/>
            <person name="Georges A."/>
            <person name="Gemmell N."/>
            <person name="Gilbert M.T."/>
            <person name="Graves J.M."/>
            <person name="Green R.E."/>
            <person name="Hickey G."/>
            <person name="Jarvis E.D."/>
            <person name="Johnson W."/>
            <person name="Komissarov A."/>
            <person name="Korf I."/>
            <person name="Kuhn R."/>
            <person name="Larkin D.M."/>
            <person name="Lewin H."/>
            <person name="Lopez J.V."/>
            <person name="Ma J."/>
            <person name="Marques-Bonet T."/>
            <person name="Miller W."/>
            <person name="Murphy R."/>
            <person name="Pevzner P."/>
            <person name="Shapiro B."/>
            <person name="Steiner C."/>
            <person name="Tamazian G."/>
            <person name="Venkatesh B."/>
            <person name="Wang J."/>
            <person name="Wayne R."/>
            <person name="Wiley E."/>
            <person name="Yang H."/>
            <person name="Zhang G."/>
            <person name="Haussler D."/>
            <person name="Ryder O."/>
            <person name="O'Brien S.J."/>
        </authorList>
    </citation>
    <scope>NUCLEOTIDE SEQUENCE</scope>
</reference>
<reference evidence="2" key="4">
    <citation type="submission" date="2025-08" db="UniProtKB">
        <authorList>
            <consortium name="Ensembl"/>
        </authorList>
    </citation>
    <scope>IDENTIFICATION</scope>
</reference>
<dbReference type="InterPro" id="IPR018958">
    <property type="entry name" value="Knr4/Smi1-like_dom"/>
</dbReference>